<dbReference type="EMBL" id="CP000553">
    <property type="protein sequence ID" value="ABM76452.1"/>
    <property type="molecule type" value="Genomic_DNA"/>
</dbReference>
<dbReference type="eggNOG" id="ENOG502ZXJC">
    <property type="taxonomic scope" value="Bacteria"/>
</dbReference>
<keyword evidence="1" id="KW-0812">Transmembrane</keyword>
<proteinExistence type="predicted"/>
<organism evidence="2 3">
    <name type="scientific">Prochlorococcus marinus (strain NATL1A)</name>
    <dbReference type="NCBI Taxonomy" id="167555"/>
    <lineage>
        <taxon>Bacteria</taxon>
        <taxon>Bacillati</taxon>
        <taxon>Cyanobacteriota</taxon>
        <taxon>Cyanophyceae</taxon>
        <taxon>Synechococcales</taxon>
        <taxon>Prochlorococcaceae</taxon>
        <taxon>Prochlorococcus</taxon>
    </lineage>
</organism>
<dbReference type="KEGG" id="pme:NATL1_18961"/>
<reference evidence="3" key="1">
    <citation type="journal article" date="2007" name="PLoS Genet.">
        <title>Patterns and implications of gene gain and loss in the evolution of Prochlorococcus.</title>
        <authorList>
            <person name="Kettler G.C."/>
            <person name="Martiny A.C."/>
            <person name="Huang K."/>
            <person name="Zucker J."/>
            <person name="Coleman M.L."/>
            <person name="Rodrigue S."/>
            <person name="Chen F."/>
            <person name="Lapidus A."/>
            <person name="Ferriera S."/>
            <person name="Johnson J."/>
            <person name="Steglich C."/>
            <person name="Church G.M."/>
            <person name="Richardson P."/>
            <person name="Chisholm S.W."/>
        </authorList>
    </citation>
    <scope>NUCLEOTIDE SEQUENCE [LARGE SCALE GENOMIC DNA]</scope>
    <source>
        <strain evidence="3">NATL1A</strain>
    </source>
</reference>
<dbReference type="InterPro" id="IPR021883">
    <property type="entry name" value="LPA1-like"/>
</dbReference>
<name>A2C4P2_PROM1</name>
<feature type="transmembrane region" description="Helical" evidence="1">
    <location>
        <begin position="65"/>
        <end position="87"/>
    </location>
</feature>
<feature type="transmembrane region" description="Helical" evidence="1">
    <location>
        <begin position="93"/>
        <end position="111"/>
    </location>
</feature>
<keyword evidence="1" id="KW-0472">Membrane</keyword>
<dbReference type="HOGENOM" id="CLU_166142_0_0_3"/>
<dbReference type="Pfam" id="PF11998">
    <property type="entry name" value="DUF3493"/>
    <property type="match status" value="1"/>
</dbReference>
<gene>
    <name evidence="2" type="ordered locus">NATL1_18961</name>
</gene>
<dbReference type="Proteomes" id="UP000002592">
    <property type="component" value="Chromosome"/>
</dbReference>
<sequence length="120" mass="13323">MELNHRPTGYESVALPLSYTGTRINLSFLILFLSNSNKPDSNLDPNLRARLLKETKNPYRGLRRAVWIALFGSAALGLFIMVTNIIAGDTVSINDLAIQTSALVILGFLLFKDRSKEKSN</sequence>
<dbReference type="AntiFam" id="ANF00011">
    <property type="entry name" value="tRNA translation"/>
</dbReference>
<keyword evidence="1" id="KW-1133">Transmembrane helix</keyword>
<evidence type="ECO:0008006" key="4">
    <source>
        <dbReference type="Google" id="ProtNLM"/>
    </source>
</evidence>
<accession>A2C4P2</accession>
<protein>
    <recommendedName>
        <fullName evidence="4">DUF3493 domain-containing protein</fullName>
    </recommendedName>
</protein>
<evidence type="ECO:0000313" key="3">
    <source>
        <dbReference type="Proteomes" id="UP000002592"/>
    </source>
</evidence>
<evidence type="ECO:0000313" key="2">
    <source>
        <dbReference type="EMBL" id="ABM76452.1"/>
    </source>
</evidence>
<evidence type="ECO:0000256" key="1">
    <source>
        <dbReference type="SAM" id="Phobius"/>
    </source>
</evidence>
<dbReference type="AlphaFoldDB" id="A2C4P2"/>